<feature type="domain" description="Glycosyl transferase family 1" evidence="1">
    <location>
        <begin position="185"/>
        <end position="355"/>
    </location>
</feature>
<proteinExistence type="predicted"/>
<dbReference type="Gene3D" id="3.40.50.2000">
    <property type="entry name" value="Glycogen Phosphorylase B"/>
    <property type="match status" value="2"/>
</dbReference>
<reference evidence="3 4" key="1">
    <citation type="journal article" date="2011" name="J. Bacteriol.">
        <title>Complete genome sequence of seawater bacterium Glaciecola nitratireducens FR1064T.</title>
        <authorList>
            <person name="Bian F."/>
            <person name="Qin Q.L."/>
            <person name="Xie B.B."/>
            <person name="Shu Y.L."/>
            <person name="Zhang X.Y."/>
            <person name="Yu Y."/>
            <person name="Chen B."/>
            <person name="Chen X.L."/>
            <person name="Zhou B.C."/>
            <person name="Zhang Y.Z."/>
        </authorList>
    </citation>
    <scope>NUCLEOTIDE SEQUENCE [LARGE SCALE GENOMIC DNA]</scope>
    <source>
        <strain evidence="4">JCM 12485 / KCTC 12276 / FR1064</strain>
    </source>
</reference>
<dbReference type="InterPro" id="IPR028098">
    <property type="entry name" value="Glyco_trans_4-like_N"/>
</dbReference>
<keyword evidence="4" id="KW-1185">Reference proteome</keyword>
<dbReference type="AlphaFoldDB" id="G4QI42"/>
<dbReference type="SUPFAM" id="SSF53756">
    <property type="entry name" value="UDP-Glycosyltransferase/glycogen phosphorylase"/>
    <property type="match status" value="1"/>
</dbReference>
<evidence type="ECO:0000313" key="3">
    <source>
        <dbReference type="EMBL" id="AEP30656.1"/>
    </source>
</evidence>
<dbReference type="InterPro" id="IPR001296">
    <property type="entry name" value="Glyco_trans_1"/>
</dbReference>
<evidence type="ECO:0000313" key="4">
    <source>
        <dbReference type="Proteomes" id="UP000009282"/>
    </source>
</evidence>
<name>G4QI42_GLANF</name>
<evidence type="ECO:0000259" key="2">
    <source>
        <dbReference type="Pfam" id="PF13439"/>
    </source>
</evidence>
<gene>
    <name evidence="3" type="ordered locus">GNIT_2559</name>
</gene>
<dbReference type="GO" id="GO:0016757">
    <property type="term" value="F:glycosyltransferase activity"/>
    <property type="evidence" value="ECO:0007669"/>
    <property type="project" value="InterPro"/>
</dbReference>
<sequence length="389" mass="43280">MFVKERAKRMAEFAEIKVVSPVPWFPLQSFLRLVFPDYRLMPAAMEIVDGIEVYYPRFLSFPSVGRRFDGFFMRLFSQRFIQKLNKTYDINAIDSHFSYPDGFAATQIASNLRIPSTITLRGTEKKHLESPKLRNKVQQAWNSATKLVTVSTSLKELAVANGAQANKITVIGNGIDTEKFFAQDKAQAKSKQGINASTKVLITVGGLVPRKGFHRVLEILPAVLQNYPDLVYLIVGGATAEGNNEPDLRRQVIDLGLINNVKFMGPKPSNELTDYLSAADLFVLPTANEGWANVFLESLSCATPVVATDVGGNSEVICNDHIGFIVPFGDSEALKKATLTALEKTWDKNMLVQYASDNHWNNRVSALKQVFDNALEHFSLERASLEGKD</sequence>
<dbReference type="GO" id="GO:1901135">
    <property type="term" value="P:carbohydrate derivative metabolic process"/>
    <property type="evidence" value="ECO:0007669"/>
    <property type="project" value="UniProtKB-ARBA"/>
</dbReference>
<accession>G4QI42</accession>
<dbReference type="PANTHER" id="PTHR12526:SF572">
    <property type="entry name" value="BLL5144 PROTEIN"/>
    <property type="match status" value="1"/>
</dbReference>
<protein>
    <submittedName>
        <fullName evidence="3">Glycosyl transferase group 1</fullName>
    </submittedName>
</protein>
<dbReference type="eggNOG" id="COG0438">
    <property type="taxonomic scope" value="Bacteria"/>
</dbReference>
<dbReference type="HOGENOM" id="CLU_009583_2_4_6"/>
<dbReference type="PANTHER" id="PTHR12526">
    <property type="entry name" value="GLYCOSYLTRANSFERASE"/>
    <property type="match status" value="1"/>
</dbReference>
<dbReference type="KEGG" id="gni:GNIT_2559"/>
<dbReference type="STRING" id="1085623.GNIT_2559"/>
<evidence type="ECO:0000259" key="1">
    <source>
        <dbReference type="Pfam" id="PF00534"/>
    </source>
</evidence>
<dbReference type="EMBL" id="CP003060">
    <property type="protein sequence ID" value="AEP30656.1"/>
    <property type="molecule type" value="Genomic_DNA"/>
</dbReference>
<organism evidence="3 4">
    <name type="scientific">Glaciecola nitratireducens (strain JCM 12485 / KCTC 12276 / FR1064)</name>
    <dbReference type="NCBI Taxonomy" id="1085623"/>
    <lineage>
        <taxon>Bacteria</taxon>
        <taxon>Pseudomonadati</taxon>
        <taxon>Pseudomonadota</taxon>
        <taxon>Gammaproteobacteria</taxon>
        <taxon>Alteromonadales</taxon>
        <taxon>Alteromonadaceae</taxon>
        <taxon>Brumicola</taxon>
    </lineage>
</organism>
<keyword evidence="3" id="KW-0808">Transferase</keyword>
<dbReference type="Pfam" id="PF13439">
    <property type="entry name" value="Glyco_transf_4"/>
    <property type="match status" value="1"/>
</dbReference>
<feature type="domain" description="Glycosyltransferase subfamily 4-like N-terminal" evidence="2">
    <location>
        <begin position="53"/>
        <end position="179"/>
    </location>
</feature>
<dbReference type="Proteomes" id="UP000009282">
    <property type="component" value="Chromosome"/>
</dbReference>
<dbReference type="Pfam" id="PF00534">
    <property type="entry name" value="Glycos_transf_1"/>
    <property type="match status" value="1"/>
</dbReference>